<dbReference type="AlphaFoldDB" id="A0A9W5LJD2"/>
<organism evidence="1 2">
    <name type="scientific">Bacillus inaquosorum KCTC 13429</name>
    <dbReference type="NCBI Taxonomy" id="1236548"/>
    <lineage>
        <taxon>Bacteria</taxon>
        <taxon>Bacillati</taxon>
        <taxon>Bacillota</taxon>
        <taxon>Bacilli</taxon>
        <taxon>Bacillales</taxon>
        <taxon>Bacillaceae</taxon>
        <taxon>Bacillus</taxon>
    </lineage>
</organism>
<comment type="caution">
    <text evidence="1">The sequence shown here is derived from an EMBL/GenBank/DDBJ whole genome shotgun (WGS) entry which is preliminary data.</text>
</comment>
<reference evidence="1 2" key="1">
    <citation type="journal article" date="2014" name="Syst. Appl. Microbiol.">
        <title>Genomic insights into the taxonomic status of the three subspecies of Bacillus subtilis.</title>
        <authorList>
            <person name="Yi H."/>
            <person name="Chun J."/>
            <person name="Cha C.J."/>
        </authorList>
    </citation>
    <scope>NUCLEOTIDE SEQUENCE [LARGE SCALE GENOMIC DNA]</scope>
    <source>
        <strain evidence="1 2">KCTC 13429</strain>
    </source>
</reference>
<sequence length="37" mass="4369">MQAGYVTCKMGCRKHCSNLHDVNQFKAPWDWAINRMQ</sequence>
<evidence type="ECO:0000313" key="1">
    <source>
        <dbReference type="EMBL" id="ELS61784.1"/>
    </source>
</evidence>
<proteinExistence type="predicted"/>
<evidence type="ECO:0000313" key="2">
    <source>
        <dbReference type="Proteomes" id="UP000011182"/>
    </source>
</evidence>
<dbReference type="Proteomes" id="UP000011182">
    <property type="component" value="Unassembled WGS sequence"/>
</dbReference>
<protein>
    <submittedName>
        <fullName evidence="1">Uncharacterized protein</fullName>
    </submittedName>
</protein>
<name>A0A9W5LJD2_9BACI</name>
<dbReference type="EMBL" id="AMXN01000002">
    <property type="protein sequence ID" value="ELS61784.1"/>
    <property type="molecule type" value="Genomic_DNA"/>
</dbReference>
<keyword evidence="2" id="KW-1185">Reference proteome</keyword>
<gene>
    <name evidence="1" type="ORF">BSI_08630</name>
</gene>
<accession>A0A9W5LJD2</accession>